<accession>A0A9Q0HA96</accession>
<name>A0A9Q0HA96_9MAGN</name>
<reference evidence="1" key="1">
    <citation type="journal article" date="2023" name="Plant J.">
        <title>The genome of the king protea, Protea cynaroides.</title>
        <authorList>
            <person name="Chang J."/>
            <person name="Duong T.A."/>
            <person name="Schoeman C."/>
            <person name="Ma X."/>
            <person name="Roodt D."/>
            <person name="Barker N."/>
            <person name="Li Z."/>
            <person name="Van de Peer Y."/>
            <person name="Mizrachi E."/>
        </authorList>
    </citation>
    <scope>NUCLEOTIDE SEQUENCE</scope>
    <source>
        <tissue evidence="1">Young leaves</tissue>
    </source>
</reference>
<dbReference type="Proteomes" id="UP001141806">
    <property type="component" value="Unassembled WGS sequence"/>
</dbReference>
<protein>
    <submittedName>
        <fullName evidence="1">Uncharacterized protein</fullName>
    </submittedName>
</protein>
<evidence type="ECO:0000313" key="2">
    <source>
        <dbReference type="Proteomes" id="UP001141806"/>
    </source>
</evidence>
<sequence length="131" mass="14789">MGGREGKHELKVERLTLDTISDSIPKRTIDSPKWGLTHESQKLFNCTMHTNPQPTPKEMLRRLAPPPQSLTSHHPPICLKYFLFFLAYLGSTREGGSGFCTSLPSPILKFSFFRLDLGPWPSLLNHDGPVF</sequence>
<dbReference type="EMBL" id="JAMYWD010000009">
    <property type="protein sequence ID" value="KAJ4960387.1"/>
    <property type="molecule type" value="Genomic_DNA"/>
</dbReference>
<comment type="caution">
    <text evidence="1">The sequence shown here is derived from an EMBL/GenBank/DDBJ whole genome shotgun (WGS) entry which is preliminary data.</text>
</comment>
<organism evidence="1 2">
    <name type="scientific">Protea cynaroides</name>
    <dbReference type="NCBI Taxonomy" id="273540"/>
    <lineage>
        <taxon>Eukaryota</taxon>
        <taxon>Viridiplantae</taxon>
        <taxon>Streptophyta</taxon>
        <taxon>Embryophyta</taxon>
        <taxon>Tracheophyta</taxon>
        <taxon>Spermatophyta</taxon>
        <taxon>Magnoliopsida</taxon>
        <taxon>Proteales</taxon>
        <taxon>Proteaceae</taxon>
        <taxon>Protea</taxon>
    </lineage>
</organism>
<evidence type="ECO:0000313" key="1">
    <source>
        <dbReference type="EMBL" id="KAJ4960387.1"/>
    </source>
</evidence>
<gene>
    <name evidence="1" type="ORF">NE237_020297</name>
</gene>
<proteinExistence type="predicted"/>
<keyword evidence="2" id="KW-1185">Reference proteome</keyword>
<dbReference type="AlphaFoldDB" id="A0A9Q0HA96"/>